<dbReference type="OrthoDB" id="3512845at2759"/>
<keyword evidence="11" id="KW-0234">DNA repair</keyword>
<feature type="region of interest" description="Disordered" evidence="19">
    <location>
        <begin position="28"/>
        <end position="48"/>
    </location>
</feature>
<accession>A0A9P8CDQ2</accession>
<dbReference type="PANTHER" id="PTHR12486">
    <property type="entry name" value="APRATAXIN-RELATED"/>
    <property type="match status" value="1"/>
</dbReference>
<evidence type="ECO:0000256" key="4">
    <source>
        <dbReference type="ARBA" id="ARBA00012496"/>
    </source>
</evidence>
<comment type="caution">
    <text evidence="22">The sequence shown here is derived from an EMBL/GenBank/DDBJ whole genome shotgun (WGS) entry which is preliminary data.</text>
</comment>
<evidence type="ECO:0000256" key="9">
    <source>
        <dbReference type="ARBA" id="ARBA00022833"/>
    </source>
</evidence>
<evidence type="ECO:0000256" key="10">
    <source>
        <dbReference type="ARBA" id="ARBA00023125"/>
    </source>
</evidence>
<reference evidence="22" key="1">
    <citation type="journal article" date="2021" name="IMA Fungus">
        <title>Genomic characterization of three marine fungi, including Emericellopsis atlantica sp. nov. with signatures of a generalist lifestyle and marine biomass degradation.</title>
        <authorList>
            <person name="Hagestad O.C."/>
            <person name="Hou L."/>
            <person name="Andersen J.H."/>
            <person name="Hansen E.H."/>
            <person name="Altermark B."/>
            <person name="Li C."/>
            <person name="Kuhnert E."/>
            <person name="Cox R.J."/>
            <person name="Crous P.W."/>
            <person name="Spatafora J.W."/>
            <person name="Lail K."/>
            <person name="Amirebrahimi M."/>
            <person name="Lipzen A."/>
            <person name="Pangilinan J."/>
            <person name="Andreopoulos W."/>
            <person name="Hayes R.D."/>
            <person name="Ng V."/>
            <person name="Grigoriev I.V."/>
            <person name="Jackson S.A."/>
            <person name="Sutton T.D.S."/>
            <person name="Dobson A.D.W."/>
            <person name="Rama T."/>
        </authorList>
    </citation>
    <scope>NUCLEOTIDE SEQUENCE</scope>
    <source>
        <strain evidence="22">TRa3180A</strain>
    </source>
</reference>
<feature type="domain" description="HIT" evidence="20">
    <location>
        <begin position="67"/>
        <end position="197"/>
    </location>
</feature>
<evidence type="ECO:0000259" key="20">
    <source>
        <dbReference type="Pfam" id="PF01230"/>
    </source>
</evidence>
<evidence type="ECO:0000256" key="2">
    <source>
        <dbReference type="ARBA" id="ARBA00004496"/>
    </source>
</evidence>
<keyword evidence="10" id="KW-0238">DNA-binding</keyword>
<keyword evidence="12" id="KW-0539">Nucleus</keyword>
<dbReference type="SUPFAM" id="SSF54197">
    <property type="entry name" value="HIT-like"/>
    <property type="match status" value="1"/>
</dbReference>
<evidence type="ECO:0000313" key="23">
    <source>
        <dbReference type="Proteomes" id="UP000887226"/>
    </source>
</evidence>
<evidence type="ECO:0000256" key="11">
    <source>
        <dbReference type="ARBA" id="ARBA00023204"/>
    </source>
</evidence>
<evidence type="ECO:0000256" key="12">
    <source>
        <dbReference type="ARBA" id="ARBA00023242"/>
    </source>
</evidence>
<evidence type="ECO:0000256" key="13">
    <source>
        <dbReference type="ARBA" id="ARBA00024601"/>
    </source>
</evidence>
<dbReference type="GO" id="GO:0003697">
    <property type="term" value="F:single-stranded DNA binding"/>
    <property type="evidence" value="ECO:0007669"/>
    <property type="project" value="TreeGrafter"/>
</dbReference>
<dbReference type="GO" id="GO:0005634">
    <property type="term" value="C:nucleus"/>
    <property type="evidence" value="ECO:0007669"/>
    <property type="project" value="UniProtKB-SubCell"/>
</dbReference>
<dbReference type="AlphaFoldDB" id="A0A9P8CDQ2"/>
<evidence type="ECO:0000313" key="22">
    <source>
        <dbReference type="EMBL" id="KAG9243269.1"/>
    </source>
</evidence>
<organism evidence="22 23">
    <name type="scientific">Calycina marina</name>
    <dbReference type="NCBI Taxonomy" id="1763456"/>
    <lineage>
        <taxon>Eukaryota</taxon>
        <taxon>Fungi</taxon>
        <taxon>Dikarya</taxon>
        <taxon>Ascomycota</taxon>
        <taxon>Pezizomycotina</taxon>
        <taxon>Leotiomycetes</taxon>
        <taxon>Helotiales</taxon>
        <taxon>Pezizellaceae</taxon>
        <taxon>Calycina</taxon>
    </lineage>
</organism>
<dbReference type="GO" id="GO:0120108">
    <property type="term" value="F:DNA-3'-diphospho-5'-guanosine diphosphatase activity"/>
    <property type="evidence" value="ECO:0007669"/>
    <property type="project" value="UniProtKB-EC"/>
</dbReference>
<dbReference type="GO" id="GO:0000012">
    <property type="term" value="P:single strand break repair"/>
    <property type="evidence" value="ECO:0007669"/>
    <property type="project" value="TreeGrafter"/>
</dbReference>
<dbReference type="Pfam" id="PF16278">
    <property type="entry name" value="zf-C2HE"/>
    <property type="match status" value="1"/>
</dbReference>
<dbReference type="InterPro" id="IPR036265">
    <property type="entry name" value="HIT-like_sf"/>
</dbReference>
<dbReference type="GO" id="GO:0033699">
    <property type="term" value="F:DNA 5'-adenosine monophosphate hydrolase activity"/>
    <property type="evidence" value="ECO:0007669"/>
    <property type="project" value="UniProtKB-EC"/>
</dbReference>
<dbReference type="GO" id="GO:0046872">
    <property type="term" value="F:metal ion binding"/>
    <property type="evidence" value="ECO:0007669"/>
    <property type="project" value="UniProtKB-KW"/>
</dbReference>
<gene>
    <name evidence="22" type="ORF">BJ878DRAFT_511685</name>
</gene>
<dbReference type="Gene3D" id="3.30.428.10">
    <property type="entry name" value="HIT-like"/>
    <property type="match status" value="1"/>
</dbReference>
<evidence type="ECO:0000256" key="14">
    <source>
        <dbReference type="ARBA" id="ARBA00044639"/>
    </source>
</evidence>
<dbReference type="GO" id="GO:0030983">
    <property type="term" value="F:mismatched DNA binding"/>
    <property type="evidence" value="ECO:0007669"/>
    <property type="project" value="TreeGrafter"/>
</dbReference>
<evidence type="ECO:0000256" key="3">
    <source>
        <dbReference type="ARBA" id="ARBA00012495"/>
    </source>
</evidence>
<evidence type="ECO:0000256" key="18">
    <source>
        <dbReference type="ARBA" id="ARBA00076243"/>
    </source>
</evidence>
<dbReference type="FunFam" id="3.30.428.10:FF:000017">
    <property type="entry name" value="Aprataxin-like protein"/>
    <property type="match status" value="1"/>
</dbReference>
<keyword evidence="5" id="KW-0963">Cytoplasm</keyword>
<keyword evidence="9" id="KW-0862">Zinc</keyword>
<evidence type="ECO:0000256" key="6">
    <source>
        <dbReference type="ARBA" id="ARBA00022723"/>
    </source>
</evidence>
<protein>
    <recommendedName>
        <fullName evidence="17">Aprataxin-like protein</fullName>
        <ecNumber evidence="4">3.6.1.71</ecNumber>
        <ecNumber evidence="3">3.6.1.72</ecNumber>
    </recommendedName>
    <alternativeName>
        <fullName evidence="18">Hit family protein 3</fullName>
    </alternativeName>
</protein>
<name>A0A9P8CDQ2_9HELO</name>
<comment type="function">
    <text evidence="16">DNA-binding protein involved in single-strand DNA break repair, double-strand DNA break repair and base excision repair. Resolves abortive DNA ligation intermediates formed either at base excision sites, or when DNA ligases attempt to repair non-ligatable breaks induced by reactive oxygen species. Catalyzes the release of adenylate groups covalently linked to 5'-phosphate termini, resulting in the production of 5'-phosphate termini that can be efficiently rejoined. Likewise, catalyzes the release of 3'-linked guanosine (DNAppG) and inosine (DNAppI) from DNA, but has higher specific activity with 5'-linked adenosine (AppDNA).</text>
</comment>
<dbReference type="GO" id="GO:1990165">
    <property type="term" value="F:single-strand break-containing DNA binding"/>
    <property type="evidence" value="ECO:0007669"/>
    <property type="project" value="TreeGrafter"/>
</dbReference>
<dbReference type="GO" id="GO:0005737">
    <property type="term" value="C:cytoplasm"/>
    <property type="evidence" value="ECO:0007669"/>
    <property type="project" value="UniProtKB-SubCell"/>
</dbReference>
<dbReference type="Pfam" id="PF01230">
    <property type="entry name" value="HIT"/>
    <property type="match status" value="1"/>
</dbReference>
<evidence type="ECO:0000256" key="8">
    <source>
        <dbReference type="ARBA" id="ARBA00022801"/>
    </source>
</evidence>
<dbReference type="EC" id="3.6.1.71" evidence="4"/>
<comment type="subcellular location">
    <subcellularLocation>
        <location evidence="2">Cytoplasm</location>
    </subcellularLocation>
    <subcellularLocation>
        <location evidence="1">Nucleus</location>
    </subcellularLocation>
</comment>
<evidence type="ECO:0000256" key="7">
    <source>
        <dbReference type="ARBA" id="ARBA00022763"/>
    </source>
</evidence>
<comment type="catalytic activity">
    <reaction evidence="14">
        <text>a 5'-end adenosine-5'-diphospho-5'-2'-deoxyribonucleoside-DNA + H2O = a 5'-end 5'-phospho-2'-deoxyribonucleoside-DNA + AMP + 2 H(+)</text>
        <dbReference type="Rhea" id="RHEA:52128"/>
        <dbReference type="Rhea" id="RHEA-COMP:13180"/>
        <dbReference type="Rhea" id="RHEA-COMP:13181"/>
        <dbReference type="ChEBI" id="CHEBI:15377"/>
        <dbReference type="ChEBI" id="CHEBI:15378"/>
        <dbReference type="ChEBI" id="CHEBI:136412"/>
        <dbReference type="ChEBI" id="CHEBI:136413"/>
        <dbReference type="ChEBI" id="CHEBI:456215"/>
        <dbReference type="EC" id="3.6.1.71"/>
    </reaction>
</comment>
<evidence type="ECO:0000256" key="16">
    <source>
        <dbReference type="ARBA" id="ARBA00059438"/>
    </source>
</evidence>
<dbReference type="GO" id="GO:0003725">
    <property type="term" value="F:double-stranded RNA binding"/>
    <property type="evidence" value="ECO:0007669"/>
    <property type="project" value="TreeGrafter"/>
</dbReference>
<keyword evidence="7" id="KW-0227">DNA damage</keyword>
<evidence type="ECO:0000256" key="19">
    <source>
        <dbReference type="SAM" id="MobiDB-lite"/>
    </source>
</evidence>
<keyword evidence="6" id="KW-0479">Metal-binding</keyword>
<dbReference type="EC" id="3.6.1.72" evidence="3"/>
<evidence type="ECO:0000259" key="21">
    <source>
        <dbReference type="Pfam" id="PF16278"/>
    </source>
</evidence>
<proteinExistence type="predicted"/>
<dbReference type="InterPro" id="IPR011146">
    <property type="entry name" value="HIT-like"/>
</dbReference>
<dbReference type="InterPro" id="IPR032566">
    <property type="entry name" value="Znf-C2HE"/>
</dbReference>
<sequence>MAEPPTTKTKNSTFSTAALAAKKQTAFDSMMNASKRKDLTAESPQPRKKSTYQVSWRKLLGDAIDHPERDSRVFYYDDDFSFVYDKYPKASVHFLLLPRDKKLSMAHPLEALKDPIFLAKVRVAAAKLKASAAKELQRRFAKFSKQEKRRLDILNGVLELDDDEGLPGSRDWEKGIRVGVHTHPSMEHMHIHVISKDMFSGYLKHRKHYNSFHSRFFVNLEEFPLGEDGENKRKREIWHWPDVDMICWRCGKNFKNKFTQLKIHLDEEFDEWKAE</sequence>
<keyword evidence="8" id="KW-0378">Hydrolase</keyword>
<comment type="catalytic activity">
    <reaction evidence="15">
        <text>a 5'-end adenosine-5'-diphospho-5'-ribonucleoside-2'-deoxyribonucleotide-DNA + H2O = a 5'-end 5'-phospho-ribonucleoside-2'-deoxyribonucleotide-DNA + AMP + 2 H(+)</text>
        <dbReference type="Rhea" id="RHEA:52132"/>
        <dbReference type="Rhea" id="RHEA-COMP:13182"/>
        <dbReference type="Rhea" id="RHEA-COMP:13183"/>
        <dbReference type="ChEBI" id="CHEBI:15377"/>
        <dbReference type="ChEBI" id="CHEBI:15378"/>
        <dbReference type="ChEBI" id="CHEBI:136414"/>
        <dbReference type="ChEBI" id="CHEBI:136415"/>
        <dbReference type="ChEBI" id="CHEBI:456215"/>
        <dbReference type="EC" id="3.6.1.71"/>
    </reaction>
</comment>
<feature type="domain" description="Aprataxin C2HE/C2H2/C2HC zinc finger" evidence="21">
    <location>
        <begin position="215"/>
        <end position="271"/>
    </location>
</feature>
<dbReference type="Proteomes" id="UP000887226">
    <property type="component" value="Unassembled WGS sequence"/>
</dbReference>
<dbReference type="EMBL" id="MU253992">
    <property type="protein sequence ID" value="KAG9243269.1"/>
    <property type="molecule type" value="Genomic_DNA"/>
</dbReference>
<evidence type="ECO:0000256" key="15">
    <source>
        <dbReference type="ARBA" id="ARBA00044713"/>
    </source>
</evidence>
<keyword evidence="23" id="KW-1185">Reference proteome</keyword>
<comment type="catalytic activity">
    <reaction evidence="13">
        <text>a 3'-end 2'-deoxyribonucleotide-3'-diphospho-5'-guanosine-DNA + H2O = a 3'-end 2'-deoxyribonucleotide 3'-phosphate-DNA + GMP + 2 H(+)</text>
        <dbReference type="Rhea" id="RHEA:52140"/>
        <dbReference type="Rhea" id="RHEA-COMP:13186"/>
        <dbReference type="Rhea" id="RHEA-COMP:13187"/>
        <dbReference type="ChEBI" id="CHEBI:15377"/>
        <dbReference type="ChEBI" id="CHEBI:15378"/>
        <dbReference type="ChEBI" id="CHEBI:58115"/>
        <dbReference type="ChEBI" id="CHEBI:136419"/>
        <dbReference type="ChEBI" id="CHEBI:136420"/>
        <dbReference type="EC" id="3.6.1.72"/>
    </reaction>
</comment>
<dbReference type="PANTHER" id="PTHR12486:SF4">
    <property type="entry name" value="APRATAXIN"/>
    <property type="match status" value="1"/>
</dbReference>
<evidence type="ECO:0000256" key="17">
    <source>
        <dbReference type="ARBA" id="ARBA00068941"/>
    </source>
</evidence>
<evidence type="ECO:0000256" key="5">
    <source>
        <dbReference type="ARBA" id="ARBA00022490"/>
    </source>
</evidence>
<evidence type="ECO:0000256" key="1">
    <source>
        <dbReference type="ARBA" id="ARBA00004123"/>
    </source>
</evidence>